<comment type="caution">
    <text evidence="1">The sequence shown here is derived from an EMBL/GenBank/DDBJ whole genome shotgun (WGS) entry which is preliminary data.</text>
</comment>
<dbReference type="Proteomes" id="UP000462362">
    <property type="component" value="Unassembled WGS sequence"/>
</dbReference>
<sequence>MSRKFTKLFSALTLSTCLFTTDASAGFMKDFYSAAGSYQGNVTPAGVYQSSGMNTVTGGGFVYRAPRKDFNAFYFTPPSLSAGCGGIDLFLGAFGIPSREEFVAFLRNIGTALPGLAFQLALQSLAPDLNEQVTSFRDMIRQYTNMFQDSCTSAQNLLKMSGAEQWIQKTGFDARNALRASGIVSDASEADAKTRTDGAAVLDYAPTRKDSGGNVVDAPELNLTWSLLSGGSFNASYSKELKELMMTLVGTVIYVREGSGKDTVTRAIPIAGQDLMGFLFGRPDTQVLESEAFRLRCVEENGDDRCLTVKKTTLDEVNLPYEFMKAASNYRNSILRRDPNLVSEADMLLLASSSTIPLIRLINATASHRYLGFSQDIMRIYVEAAAFEAVIRAMDRLSLDIKAAASASSASQTGVIAAEHLKVIETRIDEVRKDIASRSDAVFQQMSRAHSFITQIEHLERSVKGALAADLAANLSFGENL</sequence>
<proteinExistence type="predicted"/>
<accession>A0A6I3S742</accession>
<dbReference type="EMBL" id="WNCL01000021">
    <property type="protein sequence ID" value="MTU43527.1"/>
    <property type="molecule type" value="Genomic_DNA"/>
</dbReference>
<organism evidence="1 2">
    <name type="scientific">Parasutterella excrementihominis</name>
    <dbReference type="NCBI Taxonomy" id="487175"/>
    <lineage>
        <taxon>Bacteria</taxon>
        <taxon>Pseudomonadati</taxon>
        <taxon>Pseudomonadota</taxon>
        <taxon>Betaproteobacteria</taxon>
        <taxon>Burkholderiales</taxon>
        <taxon>Sutterellaceae</taxon>
        <taxon>Parasutterella</taxon>
    </lineage>
</organism>
<dbReference type="InterPro" id="IPR010927">
    <property type="entry name" value="T4SS_TraH"/>
</dbReference>
<name>A0A6I3S742_9BURK</name>
<dbReference type="RefSeq" id="WP_155165363.1">
    <property type="nucleotide sequence ID" value="NZ_DBGEHT010000165.1"/>
</dbReference>
<protein>
    <submittedName>
        <fullName evidence="1">Conjugal transfer protein TraH</fullName>
    </submittedName>
</protein>
<evidence type="ECO:0000313" key="1">
    <source>
        <dbReference type="EMBL" id="MTU43527.1"/>
    </source>
</evidence>
<reference evidence="1 2" key="1">
    <citation type="journal article" date="2019" name="Nat. Med.">
        <title>A library of human gut bacterial isolates paired with longitudinal multiomics data enables mechanistic microbiome research.</title>
        <authorList>
            <person name="Poyet M."/>
            <person name="Groussin M."/>
            <person name="Gibbons S.M."/>
            <person name="Avila-Pacheco J."/>
            <person name="Jiang X."/>
            <person name="Kearney S.M."/>
            <person name="Perrotta A.R."/>
            <person name="Berdy B."/>
            <person name="Zhao S."/>
            <person name="Lieberman T.D."/>
            <person name="Swanson P.K."/>
            <person name="Smith M."/>
            <person name="Roesemann S."/>
            <person name="Alexander J.E."/>
            <person name="Rich S.A."/>
            <person name="Livny J."/>
            <person name="Vlamakis H."/>
            <person name="Clish C."/>
            <person name="Bullock K."/>
            <person name="Deik A."/>
            <person name="Scott J."/>
            <person name="Pierce K.A."/>
            <person name="Xavier R.J."/>
            <person name="Alm E.J."/>
        </authorList>
    </citation>
    <scope>NUCLEOTIDE SEQUENCE [LARGE SCALE GENOMIC DNA]</scope>
    <source>
        <strain evidence="1 2">BIOML-A2</strain>
    </source>
</reference>
<evidence type="ECO:0000313" key="2">
    <source>
        <dbReference type="Proteomes" id="UP000462362"/>
    </source>
</evidence>
<gene>
    <name evidence="1" type="ORF">GMD42_07800</name>
</gene>
<dbReference type="Pfam" id="PF06122">
    <property type="entry name" value="TraH"/>
    <property type="match status" value="1"/>
</dbReference>
<dbReference type="AlphaFoldDB" id="A0A6I3S742"/>